<keyword evidence="3" id="KW-1185">Reference proteome</keyword>
<dbReference type="EMBL" id="FNQP01000002">
    <property type="protein sequence ID" value="SDZ84172.1"/>
    <property type="molecule type" value="Genomic_DNA"/>
</dbReference>
<evidence type="ECO:0000313" key="2">
    <source>
        <dbReference type="EMBL" id="SDZ84172.1"/>
    </source>
</evidence>
<organism evidence="2 3">
    <name type="scientific">Thiothrix caldifontis</name>
    <dbReference type="NCBI Taxonomy" id="525918"/>
    <lineage>
        <taxon>Bacteria</taxon>
        <taxon>Pseudomonadati</taxon>
        <taxon>Pseudomonadota</taxon>
        <taxon>Gammaproteobacteria</taxon>
        <taxon>Thiotrichales</taxon>
        <taxon>Thiotrichaceae</taxon>
        <taxon>Thiothrix</taxon>
    </lineage>
</organism>
<keyword evidence="1" id="KW-0472">Membrane</keyword>
<accession>A0A1H3WCU9</accession>
<reference evidence="2 3" key="1">
    <citation type="submission" date="2016-10" db="EMBL/GenBank/DDBJ databases">
        <authorList>
            <person name="de Groot N.N."/>
        </authorList>
    </citation>
    <scope>NUCLEOTIDE SEQUENCE [LARGE SCALE GENOMIC DNA]</scope>
    <source>
        <strain evidence="2 3">DSM 21228</strain>
    </source>
</reference>
<keyword evidence="1" id="KW-0812">Transmembrane</keyword>
<dbReference type="RefSeq" id="WP_175517806.1">
    <property type="nucleotide sequence ID" value="NZ_FNQP01000002.1"/>
</dbReference>
<sequence>MKNTNFWLGNGLLALALLILVFMGTLSEMLGIGAVILWMGVAAAGTYFIMKS</sequence>
<evidence type="ECO:0000313" key="3">
    <source>
        <dbReference type="Proteomes" id="UP000199397"/>
    </source>
</evidence>
<keyword evidence="1" id="KW-1133">Transmembrane helix</keyword>
<dbReference type="Proteomes" id="UP000199397">
    <property type="component" value="Unassembled WGS sequence"/>
</dbReference>
<name>A0A1H3WCU9_9GAMM</name>
<evidence type="ECO:0000256" key="1">
    <source>
        <dbReference type="SAM" id="Phobius"/>
    </source>
</evidence>
<dbReference type="AlphaFoldDB" id="A0A1H3WCU9"/>
<protein>
    <submittedName>
        <fullName evidence="2">Uncharacterized protein</fullName>
    </submittedName>
</protein>
<feature type="transmembrane region" description="Helical" evidence="1">
    <location>
        <begin position="7"/>
        <end position="26"/>
    </location>
</feature>
<proteinExistence type="predicted"/>
<gene>
    <name evidence="2" type="ORF">SAMN05660964_00367</name>
</gene>
<feature type="transmembrane region" description="Helical" evidence="1">
    <location>
        <begin position="32"/>
        <end position="50"/>
    </location>
</feature>